<dbReference type="InterPro" id="IPR025280">
    <property type="entry name" value="SNIPE"/>
</dbReference>
<dbReference type="Pfam" id="PF10544">
    <property type="entry name" value="T5orf172"/>
    <property type="match status" value="1"/>
</dbReference>
<dbReference type="SMART" id="SM00974">
    <property type="entry name" value="T5orf172"/>
    <property type="match status" value="1"/>
</dbReference>
<dbReference type="OrthoDB" id="9811665at2"/>
<evidence type="ECO:0000259" key="3">
    <source>
        <dbReference type="SMART" id="SM00974"/>
    </source>
</evidence>
<keyword evidence="1" id="KW-0175">Coiled coil</keyword>
<feature type="domain" description="Bacteriophage T5 Orf172 DNA-binding" evidence="3">
    <location>
        <begin position="298"/>
        <end position="381"/>
    </location>
</feature>
<dbReference type="InterPro" id="IPR018306">
    <property type="entry name" value="Phage_T5_Orf172_DNA-bd"/>
</dbReference>
<gene>
    <name evidence="4" type="ORF">BG262_04880</name>
</gene>
<evidence type="ECO:0000256" key="1">
    <source>
        <dbReference type="SAM" id="Coils"/>
    </source>
</evidence>
<dbReference type="EMBL" id="MKIQ01000028">
    <property type="protein sequence ID" value="OFI46353.1"/>
    <property type="molecule type" value="Genomic_DNA"/>
</dbReference>
<reference evidence="5" key="1">
    <citation type="submission" date="2016-09" db="EMBL/GenBank/DDBJ databases">
        <title>Draft genome sequence of a novel species of the family Streptococcaceae isolated from flowers.</title>
        <authorList>
            <person name="Chuah L.-O."/>
            <person name="Yap K.-P."/>
            <person name="Thong K.L."/>
            <person name="Liong M.T."/>
            <person name="Ahmad R."/>
            <person name="Rusul G."/>
        </authorList>
    </citation>
    <scope>NUCLEOTIDE SEQUENCE [LARGE SCALE GENOMIC DNA]</scope>
    <source>
        <strain evidence="5">HibF3</strain>
    </source>
</reference>
<accession>A0A9Q5NZG6</accession>
<organism evidence="4 5">
    <name type="scientific">Floricoccus penangensis</name>
    <dbReference type="NCBI Taxonomy" id="1859475"/>
    <lineage>
        <taxon>Bacteria</taxon>
        <taxon>Bacillati</taxon>
        <taxon>Bacillota</taxon>
        <taxon>Bacilli</taxon>
        <taxon>Lactobacillales</taxon>
        <taxon>Streptococcaceae</taxon>
        <taxon>Floricoccus</taxon>
    </lineage>
</organism>
<feature type="coiled-coil region" evidence="1">
    <location>
        <begin position="186"/>
        <end position="281"/>
    </location>
</feature>
<feature type="coiled-coil region" evidence="1">
    <location>
        <begin position="31"/>
        <end position="72"/>
    </location>
</feature>
<proteinExistence type="predicted"/>
<dbReference type="Pfam" id="PF13250">
    <property type="entry name" value="SNIPE"/>
    <property type="match status" value="1"/>
</dbReference>
<keyword evidence="5" id="KW-1185">Reference proteome</keyword>
<evidence type="ECO:0000256" key="2">
    <source>
        <dbReference type="SAM" id="MobiDB-lite"/>
    </source>
</evidence>
<dbReference type="Proteomes" id="UP000177273">
    <property type="component" value="Unassembled WGS sequence"/>
</dbReference>
<dbReference type="RefSeq" id="WP_070788290.1">
    <property type="nucleotide sequence ID" value="NZ_MKIQ01000028.1"/>
</dbReference>
<sequence length="409" mass="48997">MSILDTFRGSFYKTKLYELEKKYKDLEAIHLTVEQSENIQLKEEIRELQHKISLLENKNIEVSQLLEQTEDKLNIELAVFDDFSEDKSLPFDLENEINKVRQKEYSMIEKKNAVIGKKRKEHGTLATQLIRSFNLECEFAFSKLINGNILNIDSRIQSSYHHLNDLNKENYISINSKYLDLKRKELHLLYEKIKRREEEKEELRLQKEREREKNVLIQDVKKRKNILRKELDLLEKKYLKELENLPKVEDTIEMYDFLEVLDQKKENIEDKKRELSELTHRRIHPDAGYVYIVKNPKSFGPDIYKIGATRRIDPMDRVKELNTPSIPFDYETYCLIFSYDVYDLKNRIHTNFENYKMNQENKRKDFFNIPLSVLENGLKKYLNDAEITKSEKEHTDSNEKILNDGEDKL</sequence>
<name>A0A9Q5NZG6_9LACT</name>
<protein>
    <recommendedName>
        <fullName evidence="3">Bacteriophage T5 Orf172 DNA-binding domain-containing protein</fullName>
    </recommendedName>
</protein>
<feature type="region of interest" description="Disordered" evidence="2">
    <location>
        <begin position="388"/>
        <end position="409"/>
    </location>
</feature>
<dbReference type="AlphaFoldDB" id="A0A9Q5NZG6"/>
<comment type="caution">
    <text evidence="4">The sequence shown here is derived from an EMBL/GenBank/DDBJ whole genome shotgun (WGS) entry which is preliminary data.</text>
</comment>
<evidence type="ECO:0000313" key="5">
    <source>
        <dbReference type="Proteomes" id="UP000177273"/>
    </source>
</evidence>
<evidence type="ECO:0000313" key="4">
    <source>
        <dbReference type="EMBL" id="OFI46353.1"/>
    </source>
</evidence>